<keyword evidence="2" id="KW-0862">Zinc</keyword>
<accession>A0AAQ3UAT6</accession>
<dbReference type="EMBL" id="CP144752">
    <property type="protein sequence ID" value="WVZ88698.1"/>
    <property type="molecule type" value="Genomic_DNA"/>
</dbReference>
<sequence length="117" mass="12824">MKLRVMQMLCDDVVESEELKTQLEGQKGHNEEMDTNAFLEASSRAVSTRASKASAHKRMNEHNLEGAPKITNPEAATVDVSQDGSSDNCRICGMDGTLVCCDGCPWAYHSRCISQNC</sequence>
<organism evidence="4 5">
    <name type="scientific">Paspalum notatum var. saurae</name>
    <dbReference type="NCBI Taxonomy" id="547442"/>
    <lineage>
        <taxon>Eukaryota</taxon>
        <taxon>Viridiplantae</taxon>
        <taxon>Streptophyta</taxon>
        <taxon>Embryophyta</taxon>
        <taxon>Tracheophyta</taxon>
        <taxon>Spermatophyta</taxon>
        <taxon>Magnoliopsida</taxon>
        <taxon>Liliopsida</taxon>
        <taxon>Poales</taxon>
        <taxon>Poaceae</taxon>
        <taxon>PACMAD clade</taxon>
        <taxon>Panicoideae</taxon>
        <taxon>Andropogonodae</taxon>
        <taxon>Paspaleae</taxon>
        <taxon>Paspalinae</taxon>
        <taxon>Paspalum</taxon>
    </lineage>
</organism>
<dbReference type="Gene3D" id="3.30.40.10">
    <property type="entry name" value="Zinc/RING finger domain, C3HC4 (zinc finger)"/>
    <property type="match status" value="1"/>
</dbReference>
<evidence type="ECO:0000256" key="1">
    <source>
        <dbReference type="ARBA" id="ARBA00022771"/>
    </source>
</evidence>
<reference evidence="4 5" key="1">
    <citation type="submission" date="2024-02" db="EMBL/GenBank/DDBJ databases">
        <title>High-quality chromosome-scale genome assembly of Pensacola bahiagrass (Paspalum notatum Flugge var. saurae).</title>
        <authorList>
            <person name="Vega J.M."/>
            <person name="Podio M."/>
            <person name="Orjuela J."/>
            <person name="Siena L.A."/>
            <person name="Pessino S.C."/>
            <person name="Combes M.C."/>
            <person name="Mariac C."/>
            <person name="Albertini E."/>
            <person name="Pupilli F."/>
            <person name="Ortiz J.P.A."/>
            <person name="Leblanc O."/>
        </authorList>
    </citation>
    <scope>NUCLEOTIDE SEQUENCE [LARGE SCALE GENOMIC DNA]</scope>
    <source>
        <strain evidence="4">R1</strain>
        <tissue evidence="4">Leaf</tissue>
    </source>
</reference>
<dbReference type="GO" id="GO:0008270">
    <property type="term" value="F:zinc ion binding"/>
    <property type="evidence" value="ECO:0007669"/>
    <property type="project" value="UniProtKB-KW"/>
</dbReference>
<dbReference type="InterPro" id="IPR011011">
    <property type="entry name" value="Znf_FYVE_PHD"/>
</dbReference>
<evidence type="ECO:0000256" key="2">
    <source>
        <dbReference type="ARBA" id="ARBA00022833"/>
    </source>
</evidence>
<evidence type="ECO:0000256" key="3">
    <source>
        <dbReference type="SAM" id="MobiDB-lite"/>
    </source>
</evidence>
<evidence type="ECO:0000313" key="5">
    <source>
        <dbReference type="Proteomes" id="UP001341281"/>
    </source>
</evidence>
<proteinExistence type="predicted"/>
<gene>
    <name evidence="4" type="ORF">U9M48_035185</name>
</gene>
<keyword evidence="5" id="KW-1185">Reference proteome</keyword>
<feature type="region of interest" description="Disordered" evidence="3">
    <location>
        <begin position="49"/>
        <end position="83"/>
    </location>
</feature>
<evidence type="ECO:0000313" key="4">
    <source>
        <dbReference type="EMBL" id="WVZ88698.1"/>
    </source>
</evidence>
<dbReference type="InterPro" id="IPR013083">
    <property type="entry name" value="Znf_RING/FYVE/PHD"/>
</dbReference>
<protein>
    <recommendedName>
        <fullName evidence="6">Zinc finger PHD-type domain-containing protein</fullName>
    </recommendedName>
</protein>
<dbReference type="AlphaFoldDB" id="A0AAQ3UAT6"/>
<keyword evidence="1" id="KW-0479">Metal-binding</keyword>
<keyword evidence="1" id="KW-0863">Zinc-finger</keyword>
<dbReference type="PANTHER" id="PTHR46508">
    <property type="entry name" value="PHD FINGER FAMILY PROTEIN"/>
    <property type="match status" value="1"/>
</dbReference>
<dbReference type="PANTHER" id="PTHR46508:SF1">
    <property type="entry name" value="PHD FINGER FAMILY PROTEIN"/>
    <property type="match status" value="1"/>
</dbReference>
<dbReference type="SUPFAM" id="SSF57903">
    <property type="entry name" value="FYVE/PHD zinc finger"/>
    <property type="match status" value="1"/>
</dbReference>
<evidence type="ECO:0008006" key="6">
    <source>
        <dbReference type="Google" id="ProtNLM"/>
    </source>
</evidence>
<dbReference type="Proteomes" id="UP001341281">
    <property type="component" value="Chromosome 08"/>
</dbReference>
<name>A0AAQ3UAT6_PASNO</name>